<dbReference type="RefSeq" id="XP_009015854.1">
    <property type="nucleotide sequence ID" value="XM_009017606.1"/>
</dbReference>
<evidence type="ECO:0000313" key="2">
    <source>
        <dbReference type="EnsemblMetazoa" id="HelroP160660"/>
    </source>
</evidence>
<proteinExistence type="predicted"/>
<dbReference type="KEGG" id="hro:HELRODRAFT_160660"/>
<reference evidence="1 3" key="2">
    <citation type="journal article" date="2013" name="Nature">
        <title>Insights into bilaterian evolution from three spiralian genomes.</title>
        <authorList>
            <person name="Simakov O."/>
            <person name="Marletaz F."/>
            <person name="Cho S.J."/>
            <person name="Edsinger-Gonzales E."/>
            <person name="Havlak P."/>
            <person name="Hellsten U."/>
            <person name="Kuo D.H."/>
            <person name="Larsson T."/>
            <person name="Lv J."/>
            <person name="Arendt D."/>
            <person name="Savage R."/>
            <person name="Osoegawa K."/>
            <person name="de Jong P."/>
            <person name="Grimwood J."/>
            <person name="Chapman J.A."/>
            <person name="Shapiro H."/>
            <person name="Aerts A."/>
            <person name="Otillar R.P."/>
            <person name="Terry A.Y."/>
            <person name="Boore J.L."/>
            <person name="Grigoriev I.V."/>
            <person name="Lindberg D.R."/>
            <person name="Seaver E.C."/>
            <person name="Weisblat D.A."/>
            <person name="Putnam N.H."/>
            <person name="Rokhsar D.S."/>
        </authorList>
    </citation>
    <scope>NUCLEOTIDE SEQUENCE</scope>
</reference>
<dbReference type="EMBL" id="KB096324">
    <property type="protein sequence ID" value="ESO06486.1"/>
    <property type="molecule type" value="Genomic_DNA"/>
</dbReference>
<dbReference type="EMBL" id="AMQM01000641">
    <property type="status" value="NOT_ANNOTATED_CDS"/>
    <property type="molecule type" value="Genomic_DNA"/>
</dbReference>
<organism evidence="2 3">
    <name type="scientific">Helobdella robusta</name>
    <name type="common">Californian leech</name>
    <dbReference type="NCBI Taxonomy" id="6412"/>
    <lineage>
        <taxon>Eukaryota</taxon>
        <taxon>Metazoa</taxon>
        <taxon>Spiralia</taxon>
        <taxon>Lophotrochozoa</taxon>
        <taxon>Annelida</taxon>
        <taxon>Clitellata</taxon>
        <taxon>Hirudinea</taxon>
        <taxon>Rhynchobdellida</taxon>
        <taxon>Glossiphoniidae</taxon>
        <taxon>Helobdella</taxon>
    </lineage>
</organism>
<name>T1EQK5_HELRO</name>
<reference evidence="3" key="1">
    <citation type="submission" date="2012-12" db="EMBL/GenBank/DDBJ databases">
        <authorList>
            <person name="Hellsten U."/>
            <person name="Grimwood J."/>
            <person name="Chapman J.A."/>
            <person name="Shapiro H."/>
            <person name="Aerts A."/>
            <person name="Otillar R.P."/>
            <person name="Terry A.Y."/>
            <person name="Boore J.L."/>
            <person name="Simakov O."/>
            <person name="Marletaz F."/>
            <person name="Cho S.-J."/>
            <person name="Edsinger-Gonzales E."/>
            <person name="Havlak P."/>
            <person name="Kuo D.-H."/>
            <person name="Larsson T."/>
            <person name="Lv J."/>
            <person name="Arendt D."/>
            <person name="Savage R."/>
            <person name="Osoegawa K."/>
            <person name="de Jong P."/>
            <person name="Lindberg D.R."/>
            <person name="Seaver E.C."/>
            <person name="Weisblat D.A."/>
            <person name="Putnam N.H."/>
            <person name="Grigoriev I.V."/>
            <person name="Rokhsar D.S."/>
        </authorList>
    </citation>
    <scope>NUCLEOTIDE SEQUENCE</scope>
</reference>
<dbReference type="EnsemblMetazoa" id="HelroT160660">
    <property type="protein sequence ID" value="HelroP160660"/>
    <property type="gene ID" value="HelroG160660"/>
</dbReference>
<sequence>MHDTLKHVVNEDLLDVFELGDCTLCETSPGDHNSFEHQAAQTIQKAINFKTLLLSLSRFGYEATLTNNNFLLHLVGIELLHCKNFNTYIEKYDPTRVCTCRRIIESLPLSLRMLLCLGLTTFEPVLGGALLSSSE</sequence>
<dbReference type="GeneID" id="20198855"/>
<evidence type="ECO:0000313" key="1">
    <source>
        <dbReference type="EMBL" id="ESO06486.1"/>
    </source>
</evidence>
<gene>
    <name evidence="2" type="primary">20198855</name>
    <name evidence="1" type="ORF">HELRODRAFT_160660</name>
</gene>
<evidence type="ECO:0000313" key="3">
    <source>
        <dbReference type="Proteomes" id="UP000015101"/>
    </source>
</evidence>
<dbReference type="InParanoid" id="T1EQK5"/>
<dbReference type="HOGENOM" id="CLU_1887988_0_0_1"/>
<dbReference type="Proteomes" id="UP000015101">
    <property type="component" value="Unassembled WGS sequence"/>
</dbReference>
<keyword evidence="3" id="KW-1185">Reference proteome</keyword>
<dbReference type="AlphaFoldDB" id="T1EQK5"/>
<reference evidence="2" key="3">
    <citation type="submission" date="2015-06" db="UniProtKB">
        <authorList>
            <consortium name="EnsemblMetazoa"/>
        </authorList>
    </citation>
    <scope>IDENTIFICATION</scope>
</reference>
<protein>
    <submittedName>
        <fullName evidence="1 2">Uncharacterized protein</fullName>
    </submittedName>
</protein>
<accession>T1EQK5</accession>
<dbReference type="CTD" id="20198855"/>